<name>A0ABS8IKR7_9NOSO</name>
<dbReference type="Proteomes" id="UP001199525">
    <property type="component" value="Unassembled WGS sequence"/>
</dbReference>
<evidence type="ECO:0000256" key="1">
    <source>
        <dbReference type="SAM" id="SignalP"/>
    </source>
</evidence>
<evidence type="ECO:0000313" key="3">
    <source>
        <dbReference type="Proteomes" id="UP001199525"/>
    </source>
</evidence>
<organism evidence="2 3">
    <name type="scientific">Nostoc favosum CHAB5714</name>
    <dbReference type="NCBI Taxonomy" id="2780399"/>
    <lineage>
        <taxon>Bacteria</taxon>
        <taxon>Bacillati</taxon>
        <taxon>Cyanobacteriota</taxon>
        <taxon>Cyanophyceae</taxon>
        <taxon>Nostocales</taxon>
        <taxon>Nostocaceae</taxon>
        <taxon>Nostoc</taxon>
        <taxon>Nostoc favosum</taxon>
    </lineage>
</organism>
<comment type="caution">
    <text evidence="2">The sequence shown here is derived from an EMBL/GenBank/DDBJ whole genome shotgun (WGS) entry which is preliminary data.</text>
</comment>
<keyword evidence="3" id="KW-1185">Reference proteome</keyword>
<feature type="chain" id="PRO_5045837408" description="Secreted protein" evidence="1">
    <location>
        <begin position="22"/>
        <end position="99"/>
    </location>
</feature>
<reference evidence="2 3" key="1">
    <citation type="journal article" date="2021" name="Microorganisms">
        <title>Genome Evolution of Filamentous Cyanobacterium Nostoc Species: From Facultative Symbiosis to Free Living.</title>
        <authorList>
            <person name="Huo D."/>
            <person name="Li H."/>
            <person name="Cai F."/>
            <person name="Guo X."/>
            <person name="Qiao Z."/>
            <person name="Wang W."/>
            <person name="Yu G."/>
            <person name="Li R."/>
        </authorList>
    </citation>
    <scope>NUCLEOTIDE SEQUENCE [LARGE SCALE GENOMIC DNA]</scope>
    <source>
        <strain evidence="2 3">CHAB 5714</strain>
    </source>
</reference>
<protein>
    <recommendedName>
        <fullName evidence="4">Secreted protein</fullName>
    </recommendedName>
</protein>
<proteinExistence type="predicted"/>
<evidence type="ECO:0008006" key="4">
    <source>
        <dbReference type="Google" id="ProtNLM"/>
    </source>
</evidence>
<gene>
    <name evidence="2" type="ORF">LC586_37920</name>
</gene>
<sequence>MRIRLLLCGLSLLAFAAAASAQMVRSHTSTVGQTGKRQSGGEAAETLHPMIRIDNRVRTRIDTRIRSRIVYGVEAQTNALAPLEKAARDVQRQPLRPDR</sequence>
<keyword evidence="1" id="KW-0732">Signal</keyword>
<dbReference type="EMBL" id="JAIVFQ010000155">
    <property type="protein sequence ID" value="MCC5604764.1"/>
    <property type="molecule type" value="Genomic_DNA"/>
</dbReference>
<feature type="signal peptide" evidence="1">
    <location>
        <begin position="1"/>
        <end position="21"/>
    </location>
</feature>
<evidence type="ECO:0000313" key="2">
    <source>
        <dbReference type="EMBL" id="MCC5604764.1"/>
    </source>
</evidence>
<accession>A0ABS8IKR7</accession>